<reference evidence="2 3" key="1">
    <citation type="journal article" date="2013" name="Curr. Biol.">
        <title>The Genome of the Foraminiferan Reticulomyxa filosa.</title>
        <authorList>
            <person name="Glockner G."/>
            <person name="Hulsmann N."/>
            <person name="Schleicher M."/>
            <person name="Noegel A.A."/>
            <person name="Eichinger L."/>
            <person name="Gallinger C."/>
            <person name="Pawlowski J."/>
            <person name="Sierra R."/>
            <person name="Euteneuer U."/>
            <person name="Pillet L."/>
            <person name="Moustafa A."/>
            <person name="Platzer M."/>
            <person name="Groth M."/>
            <person name="Szafranski K."/>
            <person name="Schliwa M."/>
        </authorList>
    </citation>
    <scope>NUCLEOTIDE SEQUENCE [LARGE SCALE GENOMIC DNA]</scope>
</reference>
<gene>
    <name evidence="2" type="ORF">RFI_22763</name>
</gene>
<evidence type="ECO:0008006" key="4">
    <source>
        <dbReference type="Google" id="ProtNLM"/>
    </source>
</evidence>
<protein>
    <recommendedName>
        <fullName evidence="4">TRAF-type domain-containing protein</fullName>
    </recommendedName>
</protein>
<accession>X6ML67</accession>
<dbReference type="Proteomes" id="UP000023152">
    <property type="component" value="Unassembled WGS sequence"/>
</dbReference>
<dbReference type="Gene3D" id="3.30.40.10">
    <property type="entry name" value="Zinc/RING finger domain, C3HC4 (zinc finger)"/>
    <property type="match status" value="1"/>
</dbReference>
<keyword evidence="3" id="KW-1185">Reference proteome</keyword>
<dbReference type="CDD" id="cd16449">
    <property type="entry name" value="RING-HC"/>
    <property type="match status" value="1"/>
</dbReference>
<name>X6ML67_RETFI</name>
<evidence type="ECO:0000256" key="1">
    <source>
        <dbReference type="SAM" id="MobiDB-lite"/>
    </source>
</evidence>
<feature type="compositionally biased region" description="Low complexity" evidence="1">
    <location>
        <begin position="127"/>
        <end position="139"/>
    </location>
</feature>
<comment type="caution">
    <text evidence="2">The sequence shown here is derived from an EMBL/GenBank/DDBJ whole genome shotgun (WGS) entry which is preliminary data.</text>
</comment>
<dbReference type="SUPFAM" id="SSF57850">
    <property type="entry name" value="RING/U-box"/>
    <property type="match status" value="1"/>
</dbReference>
<evidence type="ECO:0000313" key="2">
    <source>
        <dbReference type="EMBL" id="ETO14609.1"/>
    </source>
</evidence>
<dbReference type="SUPFAM" id="SSF49599">
    <property type="entry name" value="TRAF domain-like"/>
    <property type="match status" value="1"/>
</dbReference>
<proteinExistence type="predicted"/>
<feature type="region of interest" description="Disordered" evidence="1">
    <location>
        <begin position="127"/>
        <end position="151"/>
    </location>
</feature>
<dbReference type="AlphaFoldDB" id="X6ML67"/>
<evidence type="ECO:0000313" key="3">
    <source>
        <dbReference type="Proteomes" id="UP000023152"/>
    </source>
</evidence>
<sequence length="239" mass="26751">MSVPYYVPEDIFEPLTLDNKKGYPTQLFVNPATLQDFTCSLCSFVCRSAVVLNCNEDHNGDDVSTFCEPCISTYLSTNGNKCPLNSSHKSVNFDPCVFVRRKIEQSKVYCPNGTLSSNLNKSIQGEVQSQSGSSTVSFSMEGYSSDTKESKEDSSQTTCRWTGTLKSLEEHLINCDYRSVSCHFHDIGCEHTIVQANTHLHNQCFVTKHLQLLKDDFLQFKQNSKASSSDEVHAKKGKK</sequence>
<dbReference type="EMBL" id="ASPP01019918">
    <property type="protein sequence ID" value="ETO14609.1"/>
    <property type="molecule type" value="Genomic_DNA"/>
</dbReference>
<dbReference type="InterPro" id="IPR013083">
    <property type="entry name" value="Znf_RING/FYVE/PHD"/>
</dbReference>
<organism evidence="2 3">
    <name type="scientific">Reticulomyxa filosa</name>
    <dbReference type="NCBI Taxonomy" id="46433"/>
    <lineage>
        <taxon>Eukaryota</taxon>
        <taxon>Sar</taxon>
        <taxon>Rhizaria</taxon>
        <taxon>Retaria</taxon>
        <taxon>Foraminifera</taxon>
        <taxon>Monothalamids</taxon>
        <taxon>Reticulomyxidae</taxon>
        <taxon>Reticulomyxa</taxon>
    </lineage>
</organism>